<gene>
    <name evidence="1" type="ORF">AK812_SmicGene41013</name>
</gene>
<evidence type="ECO:0000313" key="2">
    <source>
        <dbReference type="Proteomes" id="UP000186817"/>
    </source>
</evidence>
<accession>A0A1Q9C768</accession>
<name>A0A1Q9C768_SYMMI</name>
<dbReference type="EMBL" id="LSRX01001564">
    <property type="protein sequence ID" value="OLP78774.1"/>
    <property type="molecule type" value="Genomic_DNA"/>
</dbReference>
<organism evidence="1 2">
    <name type="scientific">Symbiodinium microadriaticum</name>
    <name type="common">Dinoflagellate</name>
    <name type="synonym">Zooxanthella microadriatica</name>
    <dbReference type="NCBI Taxonomy" id="2951"/>
    <lineage>
        <taxon>Eukaryota</taxon>
        <taxon>Sar</taxon>
        <taxon>Alveolata</taxon>
        <taxon>Dinophyceae</taxon>
        <taxon>Suessiales</taxon>
        <taxon>Symbiodiniaceae</taxon>
        <taxon>Symbiodinium</taxon>
    </lineage>
</organism>
<proteinExistence type="predicted"/>
<evidence type="ECO:0000313" key="1">
    <source>
        <dbReference type="EMBL" id="OLP78774.1"/>
    </source>
</evidence>
<comment type="caution">
    <text evidence="1">The sequence shown here is derived from an EMBL/GenBank/DDBJ whole genome shotgun (WGS) entry which is preliminary data.</text>
</comment>
<feature type="non-terminal residue" evidence="1">
    <location>
        <position position="915"/>
    </location>
</feature>
<protein>
    <submittedName>
        <fullName evidence="1">Uncharacterized protein</fullName>
    </submittedName>
</protein>
<dbReference type="OrthoDB" id="434776at2759"/>
<keyword evidence="2" id="KW-1185">Reference proteome</keyword>
<reference evidence="1 2" key="1">
    <citation type="submission" date="2016-02" db="EMBL/GenBank/DDBJ databases">
        <title>Genome analysis of coral dinoflagellate symbionts highlights evolutionary adaptations to a symbiotic lifestyle.</title>
        <authorList>
            <person name="Aranda M."/>
            <person name="Li Y."/>
            <person name="Liew Y.J."/>
            <person name="Baumgarten S."/>
            <person name="Simakov O."/>
            <person name="Wilson M."/>
            <person name="Piel J."/>
            <person name="Ashoor H."/>
            <person name="Bougouffa S."/>
            <person name="Bajic V.B."/>
            <person name="Ryu T."/>
            <person name="Ravasi T."/>
            <person name="Bayer T."/>
            <person name="Micklem G."/>
            <person name="Kim H."/>
            <person name="Bhak J."/>
            <person name="Lajeunesse T.C."/>
            <person name="Voolstra C.R."/>
        </authorList>
    </citation>
    <scope>NUCLEOTIDE SEQUENCE [LARGE SCALE GENOMIC DNA]</scope>
    <source>
        <strain evidence="1 2">CCMP2467</strain>
    </source>
</reference>
<dbReference type="Proteomes" id="UP000186817">
    <property type="component" value="Unassembled WGS sequence"/>
</dbReference>
<sequence length="915" mass="101321">MLNMCPWRLVGEAVGPAAEQESAGAALPKSTGHRHPINGMLVQLSCSQLARLKLRLRPMYDERPSWNAKLDAAPAVGVICEPGALPMSVYNTVLTLIMDLEKEALQRRWNVGESKGAQQTGPVQRVECRTIYESVHSFTTMEFPTPNNRKTSADALAPVRYPVMAGHAEIARFSSADPALSAAEGVGSSVDNVSFSAGHRDSVVPEDMPTTSDECGAQRIALIELRKALADAAMDEDQLERAIDNFVSDSQMNSSKVVRQSMAGQELLEKARNLQVCAVLSDTNLADTELSQTEGCETFSPVLDFMLEKEASYQDAKGEFSDFGIQDPPYDLGPLAVQLENSEAYRSEMSIMMEVWERLHQSNLRFAAEKRWGLSIRAAMKDEREDDLALDEALSAGEAANWRANHYKIALHDELFQAVKAWGLLRQWEQDNVALRAEARLSSAVERVQGGFSADTPEAGDLLGSAIAEVAQQGVDAAFLDAARNSLANWQALKGLKRPEELFPCESHEGGITPETGQTGSGNWAQLFELAMRYLDEDYLKDSLELARTAGIDEESIEQATRLLTRLRMVDEVNKMMDKTMEETALPPLEAAIQTAHSHFFVEEESLESFPVRCLKFRGGRVGGGLHHRNVGAFFIRKQEMDMLWSGSLQARLRFWTQEIQGAVQVHEAAGLDVVVAKAQKLLERSQEALDTFKSKTGNNKVPDVAIRTLERDMRGTFSDIDLSNVAWATANIERVLGAVERYAEELPEVIAAAEAQVPKGLKEDLVEEAKECQKDYAMTIEERLGLMLEKAISATFCDGEASLIRARLAGAPMELIERGFGKLEKKFPDPWRPEWFSYTKTELELLVAKQEADDIQELSAEGRFLRLQDAADAARMLQPRLEKSIIEEVEDISMALAAERSFVMAVKEAKDILG</sequence>
<dbReference type="AlphaFoldDB" id="A0A1Q9C768"/>